<accession>A0ABW6RFP8</accession>
<reference evidence="1 2" key="1">
    <citation type="submission" date="2024-10" db="EMBL/GenBank/DDBJ databases">
        <title>The Natural Products Discovery Center: Release of the First 8490 Sequenced Strains for Exploring Actinobacteria Biosynthetic Diversity.</title>
        <authorList>
            <person name="Kalkreuter E."/>
            <person name="Kautsar S.A."/>
            <person name="Yang D."/>
            <person name="Bader C.D."/>
            <person name="Teijaro C.N."/>
            <person name="Fluegel L."/>
            <person name="Davis C.M."/>
            <person name="Simpson J.R."/>
            <person name="Lauterbach L."/>
            <person name="Steele A.D."/>
            <person name="Gui C."/>
            <person name="Meng S."/>
            <person name="Li G."/>
            <person name="Viehrig K."/>
            <person name="Ye F."/>
            <person name="Su P."/>
            <person name="Kiefer A.F."/>
            <person name="Nichols A."/>
            <person name="Cepeda A.J."/>
            <person name="Yan W."/>
            <person name="Fan B."/>
            <person name="Jiang Y."/>
            <person name="Adhikari A."/>
            <person name="Zheng C.-J."/>
            <person name="Schuster L."/>
            <person name="Cowan T.M."/>
            <person name="Smanski M.J."/>
            <person name="Chevrette M.G."/>
            <person name="De Carvalho L.P.S."/>
            <person name="Shen B."/>
        </authorList>
    </citation>
    <scope>NUCLEOTIDE SEQUENCE [LARGE SCALE GENOMIC DNA]</scope>
    <source>
        <strain evidence="1 2">NPDC003029</strain>
    </source>
</reference>
<organism evidence="1 2">
    <name type="scientific">Streptomyces flavidovirens</name>
    <dbReference type="NCBI Taxonomy" id="67298"/>
    <lineage>
        <taxon>Bacteria</taxon>
        <taxon>Bacillati</taxon>
        <taxon>Actinomycetota</taxon>
        <taxon>Actinomycetes</taxon>
        <taxon>Kitasatosporales</taxon>
        <taxon>Streptomycetaceae</taxon>
        <taxon>Streptomyces</taxon>
    </lineage>
</organism>
<evidence type="ECO:0000313" key="2">
    <source>
        <dbReference type="Proteomes" id="UP001601976"/>
    </source>
</evidence>
<gene>
    <name evidence="1" type="ORF">ACFYWW_16755</name>
</gene>
<dbReference type="Proteomes" id="UP001601976">
    <property type="component" value="Unassembled WGS sequence"/>
</dbReference>
<sequence>MRLADAVAMAGGSASHGILEDVLTPAGAAAANEALTFVREGTEATDGLLALEVVNSNSMTCAARRLEGRDSVVLIPLGVIARARALARRLLQHLAHGKSVRVVGNPLDYRPGWEIAPGLVPVYGQYEGDDEHQWDALKSFDGSTEPDESRDTAASDIMSLCLLYLAMHEMTHVVSRHDRLLELVRSSDPRVPSMSLPVLRRGLEINADIMAAVTTARCLAMVSLLSAGAKEKGIALGVADTGLDTLFERCSFAATMLFSMYDTHRATVFNYDEGSYPHPLIRYEHTHEATLEAIKSFAPDLLETVVQSTELGWLRCNQAISELENACLFGEYGKPADGNILRCLPVTALKYGTPVLHMQSRIAEEYRLGIQIEGLLVLMNGLEDG</sequence>
<evidence type="ECO:0000313" key="1">
    <source>
        <dbReference type="EMBL" id="MFF3340365.1"/>
    </source>
</evidence>
<keyword evidence="2" id="KW-1185">Reference proteome</keyword>
<comment type="caution">
    <text evidence="1">The sequence shown here is derived from an EMBL/GenBank/DDBJ whole genome shotgun (WGS) entry which is preliminary data.</text>
</comment>
<proteinExistence type="predicted"/>
<dbReference type="RefSeq" id="WP_387896027.1">
    <property type="nucleotide sequence ID" value="NZ_JBIAPK010000004.1"/>
</dbReference>
<protein>
    <submittedName>
        <fullName evidence="1">Uncharacterized protein</fullName>
    </submittedName>
</protein>
<dbReference type="EMBL" id="JBIAPK010000004">
    <property type="protein sequence ID" value="MFF3340365.1"/>
    <property type="molecule type" value="Genomic_DNA"/>
</dbReference>
<name>A0ABW6RFP8_9ACTN</name>